<evidence type="ECO:0000313" key="1">
    <source>
        <dbReference type="EMBL" id="EAR11051.1"/>
    </source>
</evidence>
<comment type="caution">
    <text evidence="1">The sequence shown here is derived from an EMBL/GenBank/DDBJ whole genome shotgun (WGS) entry which is preliminary data.</text>
</comment>
<dbReference type="EMBL" id="AAOE01000001">
    <property type="protein sequence ID" value="EAR11051.1"/>
    <property type="molecule type" value="Genomic_DNA"/>
</dbReference>
<accession>A4B8V0</accession>
<dbReference type="Proteomes" id="UP000005953">
    <property type="component" value="Unassembled WGS sequence"/>
</dbReference>
<sequence length="137" mass="15388">MPVSTIGIWYSRPQLNLSIPLTGAFMSSTPLEQLSDCITLAHRRIQSDYADINPVVGVNRQMRSADIPADAITIDCLKTDKRLLLILHDQQPDEVRYQFGYRTEDPGPTFESIDLSALTETVLIDWIVGYFQSGRSS</sequence>
<dbReference type="STRING" id="314283.MED297_19227"/>
<protein>
    <submittedName>
        <fullName evidence="1">Uncharacterized protein</fullName>
    </submittedName>
</protein>
<keyword evidence="2" id="KW-1185">Reference proteome</keyword>
<organism evidence="1 2">
    <name type="scientific">Reinekea blandensis MED297</name>
    <dbReference type="NCBI Taxonomy" id="314283"/>
    <lineage>
        <taxon>Bacteria</taxon>
        <taxon>Pseudomonadati</taxon>
        <taxon>Pseudomonadota</taxon>
        <taxon>Gammaproteobacteria</taxon>
        <taxon>Oceanospirillales</taxon>
        <taxon>Saccharospirillaceae</taxon>
        <taxon>Reinekea</taxon>
    </lineage>
</organism>
<dbReference type="AlphaFoldDB" id="A4B8V0"/>
<gene>
    <name evidence="1" type="ORF">MED297_19227</name>
</gene>
<reference evidence="1 2" key="1">
    <citation type="submission" date="2006-02" db="EMBL/GenBank/DDBJ databases">
        <authorList>
            <person name="Pinhassi J."/>
            <person name="Pedros-Alio C."/>
            <person name="Ferriera S."/>
            <person name="Johnson J."/>
            <person name="Kravitz S."/>
            <person name="Halpern A."/>
            <person name="Remington K."/>
            <person name="Beeson K."/>
            <person name="Tran B."/>
            <person name="Rogers Y.-H."/>
            <person name="Friedman R."/>
            <person name="Venter J.C."/>
        </authorList>
    </citation>
    <scope>NUCLEOTIDE SEQUENCE [LARGE SCALE GENOMIC DNA]</scope>
    <source>
        <strain evidence="1 2">MED297</strain>
    </source>
</reference>
<dbReference type="HOGENOM" id="CLU_154605_0_0_6"/>
<evidence type="ECO:0000313" key="2">
    <source>
        <dbReference type="Proteomes" id="UP000005953"/>
    </source>
</evidence>
<proteinExistence type="predicted"/>
<name>A4B8V0_9GAMM</name>